<evidence type="ECO:0000313" key="3">
    <source>
        <dbReference type="Proteomes" id="UP000318405"/>
    </source>
</evidence>
<reference evidence="2 3" key="1">
    <citation type="submission" date="2019-07" db="EMBL/GenBank/DDBJ databases">
        <title>Qingshengfaniella alkalisoli gen. nov., sp. nov., isolated from saline soil.</title>
        <authorList>
            <person name="Xu L."/>
            <person name="Huang X.-X."/>
            <person name="Sun J.-Q."/>
        </authorList>
    </citation>
    <scope>NUCLEOTIDE SEQUENCE [LARGE SCALE GENOMIC DNA]</scope>
    <source>
        <strain evidence="2 3">DSM 27279</strain>
    </source>
</reference>
<evidence type="ECO:0000313" key="2">
    <source>
        <dbReference type="EMBL" id="TSH90744.1"/>
    </source>
</evidence>
<gene>
    <name evidence="2" type="ORF">FOZ76_19485</name>
</gene>
<dbReference type="InterPro" id="IPR042100">
    <property type="entry name" value="Bug_dom1"/>
</dbReference>
<dbReference type="Gene3D" id="3.40.190.10">
    <property type="entry name" value="Periplasmic binding protein-like II"/>
    <property type="match status" value="1"/>
</dbReference>
<name>A0A556ACX6_9BURK</name>
<evidence type="ECO:0000256" key="1">
    <source>
        <dbReference type="ARBA" id="ARBA00006987"/>
    </source>
</evidence>
<dbReference type="OrthoDB" id="8678477at2"/>
<dbReference type="PANTHER" id="PTHR42928:SF5">
    <property type="entry name" value="BLR1237 PROTEIN"/>
    <property type="match status" value="1"/>
</dbReference>
<comment type="caution">
    <text evidence="2">The sequence shown here is derived from an EMBL/GenBank/DDBJ whole genome shotgun (WGS) entry which is preliminary data.</text>
</comment>
<sequence length="290" mass="30599">MIVSSSAGSGPDALARALATPLSTALGKPVIVDNRPGASGTIGIQAVTRAPNDGYTLLYSTASSTVVWPSVGESVPFDVTKDLVPVAKTAAGGVFLVVGSEVPAKSLDELVGLMKADPGQFSYGSWGNGSTGHLMMEWLKGETGMQVPHVAYRSTTQMLTELASGVLNVGWTDPSALIPFVRAGKVRALAISGDERAPQLPDVPTLAESGFAFDQVGWFGIFAPAGTDPDIVKRLNLEINKIQGSEKMRELMTNLNFAAPPQKTPEEFKEIIEHDLASWSRIVTDAGLTF</sequence>
<dbReference type="CDD" id="cd07012">
    <property type="entry name" value="PBP2_Bug_TTT"/>
    <property type="match status" value="1"/>
</dbReference>
<dbReference type="AlphaFoldDB" id="A0A556ACX6"/>
<proteinExistence type="inferred from homology"/>
<dbReference type="SUPFAM" id="SSF53850">
    <property type="entry name" value="Periplasmic binding protein-like II"/>
    <property type="match status" value="1"/>
</dbReference>
<dbReference type="PIRSF" id="PIRSF017082">
    <property type="entry name" value="YflP"/>
    <property type="match status" value="1"/>
</dbReference>
<accession>A0A556ACX6</accession>
<organism evidence="2 3">
    <name type="scientific">Verticiella sediminum</name>
    <dbReference type="NCBI Taxonomy" id="1247510"/>
    <lineage>
        <taxon>Bacteria</taxon>
        <taxon>Pseudomonadati</taxon>
        <taxon>Pseudomonadota</taxon>
        <taxon>Betaproteobacteria</taxon>
        <taxon>Burkholderiales</taxon>
        <taxon>Alcaligenaceae</taxon>
        <taxon>Verticiella</taxon>
    </lineage>
</organism>
<dbReference type="InterPro" id="IPR005064">
    <property type="entry name" value="BUG"/>
</dbReference>
<comment type="similarity">
    <text evidence="1">Belongs to the UPF0065 (bug) family.</text>
</comment>
<protein>
    <submittedName>
        <fullName evidence="2">Tripartite tricarboxylate transporter substrate binding protein</fullName>
    </submittedName>
</protein>
<dbReference type="Pfam" id="PF03401">
    <property type="entry name" value="TctC"/>
    <property type="match status" value="1"/>
</dbReference>
<dbReference type="EMBL" id="VLTJ01000039">
    <property type="protein sequence ID" value="TSH90744.1"/>
    <property type="molecule type" value="Genomic_DNA"/>
</dbReference>
<dbReference type="Gene3D" id="3.40.190.150">
    <property type="entry name" value="Bordetella uptake gene, domain 1"/>
    <property type="match status" value="1"/>
</dbReference>
<keyword evidence="3" id="KW-1185">Reference proteome</keyword>
<dbReference type="Proteomes" id="UP000318405">
    <property type="component" value="Unassembled WGS sequence"/>
</dbReference>
<dbReference type="PANTHER" id="PTHR42928">
    <property type="entry name" value="TRICARBOXYLATE-BINDING PROTEIN"/>
    <property type="match status" value="1"/>
</dbReference>